<feature type="region of interest" description="Disordered" evidence="1">
    <location>
        <begin position="1125"/>
        <end position="1154"/>
    </location>
</feature>
<dbReference type="STRING" id="5664.Q4Q968"/>
<feature type="region of interest" description="Disordered" evidence="1">
    <location>
        <begin position="1074"/>
        <end position="1098"/>
    </location>
</feature>
<feature type="region of interest" description="Disordered" evidence="1">
    <location>
        <begin position="913"/>
        <end position="972"/>
    </location>
</feature>
<feature type="compositionally biased region" description="Polar residues" evidence="1">
    <location>
        <begin position="394"/>
        <end position="408"/>
    </location>
</feature>
<dbReference type="InParanoid" id="Q4Q968"/>
<dbReference type="VEuPathDB" id="TriTrypDB:LMJLV39_260018300"/>
<dbReference type="VEuPathDB" id="TriTrypDB:LmjF.26.1260"/>
<protein>
    <submittedName>
        <fullName evidence="2">Uncharacterized protein</fullName>
    </submittedName>
</protein>
<feature type="compositionally biased region" description="Low complexity" evidence="1">
    <location>
        <begin position="943"/>
        <end position="957"/>
    </location>
</feature>
<dbReference type="RefSeq" id="XP_001684130.1">
    <property type="nucleotide sequence ID" value="XM_001684078.1"/>
</dbReference>
<reference evidence="2 3" key="1">
    <citation type="journal article" date="2005" name="Science">
        <title>The genome of the kinetoplastid parasite, Leishmania major.</title>
        <authorList>
            <person name="Ivens A.C."/>
            <person name="Peacock C.S."/>
            <person name="Worthey E.A."/>
            <person name="Murphy L."/>
            <person name="Aggarwal G."/>
            <person name="Berriman M."/>
            <person name="Sisk E."/>
            <person name="Rajandream M.A."/>
            <person name="Adlem E."/>
            <person name="Aert R."/>
            <person name="Anupama A."/>
            <person name="Apostolou Z."/>
            <person name="Attipoe P."/>
            <person name="Bason N."/>
            <person name="Bauser C."/>
            <person name="Beck A."/>
            <person name="Beverley S.M."/>
            <person name="Bianchettin G."/>
            <person name="Borzym K."/>
            <person name="Bothe G."/>
            <person name="Bruschi C.V."/>
            <person name="Collins M."/>
            <person name="Cadag E."/>
            <person name="Ciarloni L."/>
            <person name="Clayton C."/>
            <person name="Coulson R.M."/>
            <person name="Cronin A."/>
            <person name="Cruz A.K."/>
            <person name="Davies R.M."/>
            <person name="De Gaudenzi J."/>
            <person name="Dobson D.E."/>
            <person name="Duesterhoeft A."/>
            <person name="Fazelina G."/>
            <person name="Fosker N."/>
            <person name="Frasch A.C."/>
            <person name="Fraser A."/>
            <person name="Fuchs M."/>
            <person name="Gabel C."/>
            <person name="Goble A."/>
            <person name="Goffeau A."/>
            <person name="Harris D."/>
            <person name="Hertz-Fowler C."/>
            <person name="Hilbert H."/>
            <person name="Horn D."/>
            <person name="Huang Y."/>
            <person name="Klages S."/>
            <person name="Knights A."/>
            <person name="Kube M."/>
            <person name="Larke N."/>
            <person name="Litvin L."/>
            <person name="Lord A."/>
            <person name="Louie T."/>
            <person name="Marra M."/>
            <person name="Masuy D."/>
            <person name="Matthews K."/>
            <person name="Michaeli S."/>
            <person name="Mottram J.C."/>
            <person name="Muller-Auer S."/>
            <person name="Munden H."/>
            <person name="Nelson S."/>
            <person name="Norbertczak H."/>
            <person name="Oliver K."/>
            <person name="O'neil S."/>
            <person name="Pentony M."/>
            <person name="Pohl T.M."/>
            <person name="Price C."/>
            <person name="Purnelle B."/>
            <person name="Quail M.A."/>
            <person name="Rabbinowitsch E."/>
            <person name="Reinhardt R."/>
            <person name="Rieger M."/>
            <person name="Rinta J."/>
            <person name="Robben J."/>
            <person name="Robertson L."/>
            <person name="Ruiz J.C."/>
            <person name="Rutter S."/>
            <person name="Saunders D."/>
            <person name="Schafer M."/>
            <person name="Schein J."/>
            <person name="Schwartz D.C."/>
            <person name="Seeger K."/>
            <person name="Seyler A."/>
            <person name="Sharp S."/>
            <person name="Shin H."/>
            <person name="Sivam D."/>
            <person name="Squares R."/>
            <person name="Squares S."/>
            <person name="Tosato V."/>
            <person name="Vogt C."/>
            <person name="Volckaert G."/>
            <person name="Wambutt R."/>
            <person name="Warren T."/>
            <person name="Wedler H."/>
            <person name="Woodward J."/>
            <person name="Zhou S."/>
            <person name="Zimmermann W."/>
            <person name="Smith D.F."/>
            <person name="Blackwell J.M."/>
            <person name="Stuart K.D."/>
            <person name="Barrell B."/>
            <person name="Myler P.J."/>
        </authorList>
    </citation>
    <scope>NUCLEOTIDE SEQUENCE [LARGE SCALE GENOMIC DNA]</scope>
    <source>
        <strain evidence="3">MHOM/IL/81/Friedlin</strain>
    </source>
</reference>
<evidence type="ECO:0000256" key="1">
    <source>
        <dbReference type="SAM" id="MobiDB-lite"/>
    </source>
</evidence>
<dbReference type="EMBL" id="FR796422">
    <property type="protein sequence ID" value="CAJ05188.1"/>
    <property type="molecule type" value="Genomic_DNA"/>
</dbReference>
<dbReference type="VEuPathDB" id="TriTrypDB:LMJFC_260019000"/>
<feature type="compositionally biased region" description="Polar residues" evidence="1">
    <location>
        <begin position="435"/>
        <end position="444"/>
    </location>
</feature>
<dbReference type="Proteomes" id="UP000000542">
    <property type="component" value="Chromosome 26"/>
</dbReference>
<dbReference type="HOGENOM" id="CLU_261940_0_0_1"/>
<dbReference type="GeneID" id="5652854"/>
<feature type="compositionally biased region" description="Low complexity" evidence="1">
    <location>
        <begin position="1125"/>
        <end position="1146"/>
    </location>
</feature>
<dbReference type="KEGG" id="lma:LMJF_26_1260"/>
<name>Q4Q968_LEIMA</name>
<proteinExistence type="predicted"/>
<dbReference type="VEuPathDB" id="TriTrypDB:LMJSD75_260016700"/>
<feature type="region of interest" description="Disordered" evidence="1">
    <location>
        <begin position="394"/>
        <end position="457"/>
    </location>
</feature>
<dbReference type="eggNOG" id="ENOG502R26U">
    <property type="taxonomic scope" value="Eukaryota"/>
</dbReference>
<dbReference type="OMA" id="WYLCRVC"/>
<gene>
    <name evidence="2" type="ORF">LMJF_26_1260</name>
</gene>
<reference evidence="2 3" key="2">
    <citation type="journal article" date="2011" name="Genome Res.">
        <title>Chromosome and gene copy number variation allow major structural change between species and strains of Leishmania.</title>
        <authorList>
            <person name="Rogers M.B."/>
            <person name="Hilley J.D."/>
            <person name="Dickens N.J."/>
            <person name="Wilkes J."/>
            <person name="Bates P.A."/>
            <person name="Depledge D.P."/>
            <person name="Harris D."/>
            <person name="Her Y."/>
            <person name="Herzyk P."/>
            <person name="Imamura H."/>
            <person name="Otto T.D."/>
            <person name="Sanders M."/>
            <person name="Seeger K."/>
            <person name="Dujardin J.C."/>
            <person name="Berriman M."/>
            <person name="Smith D.F."/>
            <person name="Hertz-Fowler C."/>
            <person name="Mottram J.C."/>
        </authorList>
    </citation>
    <scope>NUCLEOTIDE SEQUENCE [LARGE SCALE GENOMIC DNA]</scope>
    <source>
        <strain evidence="3">MHOM/IL/81/Friedlin</strain>
    </source>
</reference>
<feature type="region of interest" description="Disordered" evidence="1">
    <location>
        <begin position="236"/>
        <end position="274"/>
    </location>
</feature>
<sequence>MSDSLLNHCCLFEHYDDQQQSQQAVAAGGGGTLNCLVETHKGKRIASAETALTTARGSDANSVGSASGSVIDNDDAYRRESYKVEVDSVWRITWYLCRVCRSCYDHLVDSILDAHETPHAAATLHSSSKLPLWYYARLCSSSELLGTDGRTGVHLQRRGCEAPRHATSKPSAASLCPTAAVSSRPLPPWSSIWARVRASVSLPASRALSTMTSPAMKAAATPSSVSPSLLQTRDHYQARGAASRRSRGRTSTNAAGVQASSGLGGSGYTSPVNLESARGDDSILSLSARPAIKSPKIASAQPQSPQPSSSSRRAQRTVTPPRRLLISIDSSPGPLREAVALARRWRRIAVILIDERDLADADDGTEAPQQQEAPFGALSAHLYADVDAETALRSSSVTDQSSGTQSAVQAPPIAAATGITSPVPQRTESEKYDVHQQNQATDSNPAPAAMTKTSARRPKLSIRVDDVTFGDADGTAAAWASGNSTDAAALRGLAPAAWLLPQLPLQAAAPVSPFIAARASSPALSPFLLHENAFLVTTVPPSAGAAAVASSSATSKPISCLPDGPQAATSSAVNGENVPATPYTEGKLPALPVALDSGVCVLRALFHQAGAVVRLSSMPATTAYTTPTPTSAAAAAAAASGGSGLSLGARTTGASGIFADPASCASAQTVVTPLWGTGPESYAAQRQTVVREMAFRYQLGLGAASPDVMTSPPTAAFISGAYTVSGDQNEGAHWCGAAGQRGVPVGLGSGSGGYVNATCRRVCGCPAATSFERMMAPVTTYFQLRPQVTATAAAPAATAATATAVNILPVSTQVEIVGIPIDTSAFTGATALTAATAAAPSAVSMVSSGLPSPHVRGGGIGAGTATIPGLAACDTVGGASRPFTMAEFLPQLAKLSTSLDGYVIVILRRQSSGCAGGGDRTSPGGSATATRPGPNCDAVGDASVSQMGSSNSSGGQQPRELDDSAQQGADADQLTSSACVPLSLLEETKCSVPRPLQLRDPNQRQRRCHRVTELFGGQHIRLFYQQLQSCGVLQPAVSVVEVSDEAEPGAPKLSPVYLASSKSPLEEAGLSYDELGTPSMPHLKAPAGTGGEDGVAEGWLGAAKSSPQSSALSASRMSIASSVDSSLMQQPSSVSTSATAQSSQATERAPHAPSVRGDCFERLQLPASVGIALSQTAKVINASAFPVAAPTALEQAMNSLRCVSRHLGISMCSMTYASKTAPRTMSSASTSYSSQSSTVPTATMAAEAPVPAVPFSPAKANNNASGIGESALLTRALESLVATLVYWDICATLSQ</sequence>
<feature type="compositionally biased region" description="Low complexity" evidence="1">
    <location>
        <begin position="298"/>
        <end position="312"/>
    </location>
</feature>
<feature type="region of interest" description="Disordered" evidence="1">
    <location>
        <begin position="294"/>
        <end position="329"/>
    </location>
</feature>
<organism evidence="2 3">
    <name type="scientific">Leishmania major</name>
    <dbReference type="NCBI Taxonomy" id="5664"/>
    <lineage>
        <taxon>Eukaryota</taxon>
        <taxon>Discoba</taxon>
        <taxon>Euglenozoa</taxon>
        <taxon>Kinetoplastea</taxon>
        <taxon>Metakinetoplastina</taxon>
        <taxon>Trypanosomatida</taxon>
        <taxon>Trypanosomatidae</taxon>
        <taxon>Leishmaniinae</taxon>
        <taxon>Leishmania</taxon>
    </lineage>
</organism>
<evidence type="ECO:0000313" key="2">
    <source>
        <dbReference type="EMBL" id="CAJ05188.1"/>
    </source>
</evidence>
<evidence type="ECO:0000313" key="3">
    <source>
        <dbReference type="Proteomes" id="UP000000542"/>
    </source>
</evidence>
<accession>Q4Q968</accession>
<keyword evidence="3" id="KW-1185">Reference proteome</keyword>